<dbReference type="SUPFAM" id="SSF46894">
    <property type="entry name" value="C-terminal effector domain of the bipartite response regulators"/>
    <property type="match status" value="1"/>
</dbReference>
<dbReference type="InterPro" id="IPR011006">
    <property type="entry name" value="CheY-like_superfamily"/>
</dbReference>
<dbReference type="Pfam" id="PF00486">
    <property type="entry name" value="Trans_reg_C"/>
    <property type="match status" value="1"/>
</dbReference>
<evidence type="ECO:0000256" key="2">
    <source>
        <dbReference type="ARBA" id="ARBA00023012"/>
    </source>
</evidence>
<evidence type="ECO:0000256" key="3">
    <source>
        <dbReference type="ARBA" id="ARBA00023015"/>
    </source>
</evidence>
<name>A0ABS6J1S0_9RHOB</name>
<evidence type="ECO:0000256" key="4">
    <source>
        <dbReference type="ARBA" id="ARBA00023125"/>
    </source>
</evidence>
<dbReference type="PANTHER" id="PTHR48111:SF4">
    <property type="entry name" value="DNA-BINDING DUAL TRANSCRIPTIONAL REGULATOR OMPR"/>
    <property type="match status" value="1"/>
</dbReference>
<protein>
    <submittedName>
        <fullName evidence="8">Response regulator transcription factor</fullName>
    </submittedName>
</protein>
<keyword evidence="2" id="KW-0902">Two-component regulatory system</keyword>
<gene>
    <name evidence="8" type="ORF">GU927_007515</name>
</gene>
<dbReference type="InterPro" id="IPR039420">
    <property type="entry name" value="WalR-like"/>
</dbReference>
<feature type="domain" description="Response regulatory" evidence="7">
    <location>
        <begin position="3"/>
        <end position="117"/>
    </location>
</feature>
<comment type="caution">
    <text evidence="8">The sequence shown here is derived from an EMBL/GenBank/DDBJ whole genome shotgun (WGS) entry which is preliminary data.</text>
</comment>
<dbReference type="Proteomes" id="UP000731907">
    <property type="component" value="Unassembled WGS sequence"/>
</dbReference>
<dbReference type="PANTHER" id="PTHR48111">
    <property type="entry name" value="REGULATOR OF RPOS"/>
    <property type="match status" value="1"/>
</dbReference>
<dbReference type="InterPro" id="IPR001789">
    <property type="entry name" value="Sig_transdc_resp-reg_receiver"/>
</dbReference>
<keyword evidence="3" id="KW-0805">Transcription regulation</keyword>
<evidence type="ECO:0000313" key="9">
    <source>
        <dbReference type="Proteomes" id="UP000731907"/>
    </source>
</evidence>
<dbReference type="SUPFAM" id="SSF52172">
    <property type="entry name" value="CheY-like"/>
    <property type="match status" value="1"/>
</dbReference>
<proteinExistence type="predicted"/>
<dbReference type="RefSeq" id="WP_161761734.1">
    <property type="nucleotide sequence ID" value="NZ_JAAATX020000004.1"/>
</dbReference>
<keyword evidence="4" id="KW-0238">DNA-binding</keyword>
<organism evidence="8 9">
    <name type="scientific">Paragemmobacter amnigenus</name>
    <dbReference type="NCBI Taxonomy" id="2852097"/>
    <lineage>
        <taxon>Bacteria</taxon>
        <taxon>Pseudomonadati</taxon>
        <taxon>Pseudomonadota</taxon>
        <taxon>Alphaproteobacteria</taxon>
        <taxon>Rhodobacterales</taxon>
        <taxon>Paracoccaceae</taxon>
        <taxon>Paragemmobacter</taxon>
    </lineage>
</organism>
<dbReference type="Pfam" id="PF00072">
    <property type="entry name" value="Response_reg"/>
    <property type="match status" value="1"/>
</dbReference>
<accession>A0ABS6J1S0</accession>
<dbReference type="SMART" id="SM00862">
    <property type="entry name" value="Trans_reg_C"/>
    <property type="match status" value="1"/>
</dbReference>
<evidence type="ECO:0000313" key="8">
    <source>
        <dbReference type="EMBL" id="MBU9697693.1"/>
    </source>
</evidence>
<evidence type="ECO:0000256" key="6">
    <source>
        <dbReference type="PROSITE-ProRule" id="PRU00169"/>
    </source>
</evidence>
<keyword evidence="1 6" id="KW-0597">Phosphoprotein</keyword>
<evidence type="ECO:0000259" key="7">
    <source>
        <dbReference type="PROSITE" id="PS50110"/>
    </source>
</evidence>
<keyword evidence="9" id="KW-1185">Reference proteome</keyword>
<keyword evidence="5" id="KW-0804">Transcription</keyword>
<dbReference type="InterPro" id="IPR036388">
    <property type="entry name" value="WH-like_DNA-bd_sf"/>
</dbReference>
<evidence type="ECO:0000256" key="1">
    <source>
        <dbReference type="ARBA" id="ARBA00022553"/>
    </source>
</evidence>
<dbReference type="InterPro" id="IPR001867">
    <property type="entry name" value="OmpR/PhoB-type_DNA-bd"/>
</dbReference>
<evidence type="ECO:0000256" key="5">
    <source>
        <dbReference type="ARBA" id="ARBA00023163"/>
    </source>
</evidence>
<dbReference type="Gene3D" id="1.10.10.10">
    <property type="entry name" value="Winged helix-like DNA-binding domain superfamily/Winged helix DNA-binding domain"/>
    <property type="match status" value="1"/>
</dbReference>
<dbReference type="Gene3D" id="3.40.50.2300">
    <property type="match status" value="1"/>
</dbReference>
<dbReference type="SMART" id="SM00448">
    <property type="entry name" value="REC"/>
    <property type="match status" value="1"/>
</dbReference>
<dbReference type="EMBL" id="JAAATX020000004">
    <property type="protein sequence ID" value="MBU9697693.1"/>
    <property type="molecule type" value="Genomic_DNA"/>
</dbReference>
<dbReference type="InterPro" id="IPR016032">
    <property type="entry name" value="Sig_transdc_resp-reg_C-effctor"/>
</dbReference>
<dbReference type="PROSITE" id="PS50110">
    <property type="entry name" value="RESPONSE_REGULATORY"/>
    <property type="match status" value="1"/>
</dbReference>
<reference evidence="8 9" key="1">
    <citation type="submission" date="2021-06" db="EMBL/GenBank/DDBJ databases">
        <title>Rhodobacteraceae bacterium strain HSP-20.</title>
        <authorList>
            <person name="Chen W.-M."/>
        </authorList>
    </citation>
    <scope>NUCLEOTIDE SEQUENCE [LARGE SCALE GENOMIC DNA]</scope>
    <source>
        <strain evidence="8 9">HSP-20</strain>
    </source>
</reference>
<sequence>MLTVTIVEDNLHLRETLAEVLSDEGFAVTAYANVEALGTPSAQAVAGVFILDLNLPGEDGISFARRLRRDYGAVGIIMLTARIDPAERQHGYESGADIYLPKPYSPGELVAAIRALERRLPAAADPVLRFDPQRMVLAGPAATVPLSSSEVDLLRAFLSAPEGRLSSAEIERISGSAGTRGAIEVRLTRLRRKLATAGADGNPLGAVRGWGYQLAAPLALAS</sequence>
<feature type="modified residue" description="4-aspartylphosphate" evidence="6">
    <location>
        <position position="52"/>
    </location>
</feature>